<evidence type="ECO:0000313" key="2">
    <source>
        <dbReference type="EMBL" id="KAK5786056.1"/>
    </source>
</evidence>
<organism evidence="2 3">
    <name type="scientific">Gossypium arboreum</name>
    <name type="common">Tree cotton</name>
    <name type="synonym">Gossypium nanking</name>
    <dbReference type="NCBI Taxonomy" id="29729"/>
    <lineage>
        <taxon>Eukaryota</taxon>
        <taxon>Viridiplantae</taxon>
        <taxon>Streptophyta</taxon>
        <taxon>Embryophyta</taxon>
        <taxon>Tracheophyta</taxon>
        <taxon>Spermatophyta</taxon>
        <taxon>Magnoliopsida</taxon>
        <taxon>eudicotyledons</taxon>
        <taxon>Gunneridae</taxon>
        <taxon>Pentapetalae</taxon>
        <taxon>rosids</taxon>
        <taxon>malvids</taxon>
        <taxon>Malvales</taxon>
        <taxon>Malvaceae</taxon>
        <taxon>Malvoideae</taxon>
        <taxon>Gossypium</taxon>
    </lineage>
</organism>
<keyword evidence="3" id="KW-1185">Reference proteome</keyword>
<name>A0ABR0N657_GOSAR</name>
<dbReference type="EMBL" id="JARKNE010000011">
    <property type="protein sequence ID" value="KAK5786056.1"/>
    <property type="molecule type" value="Genomic_DNA"/>
</dbReference>
<proteinExistence type="predicted"/>
<keyword evidence="1" id="KW-0175">Coiled coil</keyword>
<evidence type="ECO:0000313" key="3">
    <source>
        <dbReference type="Proteomes" id="UP001358586"/>
    </source>
</evidence>
<evidence type="ECO:0000256" key="1">
    <source>
        <dbReference type="SAM" id="Coils"/>
    </source>
</evidence>
<reference evidence="2 3" key="1">
    <citation type="submission" date="2023-03" db="EMBL/GenBank/DDBJ databases">
        <title>WGS of Gossypium arboreum.</title>
        <authorList>
            <person name="Yu D."/>
        </authorList>
    </citation>
    <scope>NUCLEOTIDE SEQUENCE [LARGE SCALE GENOMIC DNA]</scope>
    <source>
        <tissue evidence="2">Leaf</tissue>
    </source>
</reference>
<comment type="caution">
    <text evidence="2">The sequence shown here is derived from an EMBL/GenBank/DDBJ whole genome shotgun (WGS) entry which is preliminary data.</text>
</comment>
<sequence>MVHLMSSLPIMPFLHCRLSLLDQGNIHFLLAGHPNYSHVGTSLFGSDAKCVQLEITLAYRDQELAHLCQSQDVTALQIQEFAETISSWEFKYNSLKMEFEGKVHQLEGHIKAQEERHLVDLEKNQKEKNEALEQYNTKTTARIENYIPKLRSNHIQHTQVSWARLT</sequence>
<protein>
    <submittedName>
        <fullName evidence="2">Uncharacterized protein</fullName>
    </submittedName>
</protein>
<gene>
    <name evidence="2" type="ORF">PVK06_040683</name>
</gene>
<accession>A0ABR0N657</accession>
<feature type="coiled-coil region" evidence="1">
    <location>
        <begin position="96"/>
        <end position="138"/>
    </location>
</feature>
<dbReference type="Proteomes" id="UP001358586">
    <property type="component" value="Chromosome 11"/>
</dbReference>